<sequence length="416" mass="47835">MGAAKLQAENDALDRQLQTARRQLEEETLLRVDLENRLQSMREELGFNKQLYEKELEETRRKRQIEMTTVSKELETEYQAKLQEQLRAMRANFDAQIAYNRREVEEMYDGKLRDSQEYAQRNSAAAAEAREELAAFRARYNELENNSQDHQNVIDGLNKKIKDLEMQLRFMRDDYANRLISRDQEIAKLRDEIQRMLIEYQDLMDTKIQLDVELAAYQKLLEGEESRLHLTPAASPATHHTTYSESTISSSGARRGLKRKRVLQESDERYDYAESQMYKSTAGAEGDVDVEEHDTDGQFIRIRNKGDDDVAIGGMYLKSVANGKEVSYKFHQRQSIKPGKTITIWSSTSTATHSPPHDLVMKNQQWPTGDSIRSFLVDADGEELAWRESKRGVGLGSGYVTGIEGAEDPDQRCSVM</sequence>
<dbReference type="Gene3D" id="2.60.40.1260">
    <property type="entry name" value="Lamin Tail domain"/>
    <property type="match status" value="1"/>
</dbReference>
<accession>A0A914XPM4</accession>
<comment type="subcellular location">
    <subcellularLocation>
        <location evidence="1">Nucleus</location>
    </subcellularLocation>
</comment>
<dbReference type="SUPFAM" id="SSF64593">
    <property type="entry name" value="Intermediate filament protein, coiled coil region"/>
    <property type="match status" value="1"/>
</dbReference>
<dbReference type="Pfam" id="PF00038">
    <property type="entry name" value="Filament"/>
    <property type="match status" value="1"/>
</dbReference>
<keyword evidence="4" id="KW-0539">Nucleus</keyword>
<dbReference type="InterPro" id="IPR039008">
    <property type="entry name" value="IF_rod_dom"/>
</dbReference>
<feature type="region of interest" description="Disordered" evidence="6">
    <location>
        <begin position="232"/>
        <end position="260"/>
    </location>
</feature>
<dbReference type="GO" id="GO:0006998">
    <property type="term" value="P:nuclear envelope organization"/>
    <property type="evidence" value="ECO:0007669"/>
    <property type="project" value="TreeGrafter"/>
</dbReference>
<dbReference type="PROSITE" id="PS51842">
    <property type="entry name" value="IF_ROD_2"/>
    <property type="match status" value="1"/>
</dbReference>
<evidence type="ECO:0000256" key="6">
    <source>
        <dbReference type="SAM" id="MobiDB-lite"/>
    </source>
</evidence>
<evidence type="ECO:0000256" key="3">
    <source>
        <dbReference type="ARBA" id="ARBA00023054"/>
    </source>
</evidence>
<dbReference type="WBParaSite" id="PSAMB.scaffold9174size5262.g32183.t1">
    <property type="protein sequence ID" value="PSAMB.scaffold9174size5262.g32183.t1"/>
    <property type="gene ID" value="PSAMB.scaffold9174size5262.g32183"/>
</dbReference>
<evidence type="ECO:0000256" key="4">
    <source>
        <dbReference type="ARBA" id="ARBA00023242"/>
    </source>
</evidence>
<name>A0A914XPM4_9BILA</name>
<keyword evidence="2" id="KW-0403">Intermediate filament</keyword>
<evidence type="ECO:0000313" key="9">
    <source>
        <dbReference type="Proteomes" id="UP000887566"/>
    </source>
</evidence>
<dbReference type="InterPro" id="IPR036415">
    <property type="entry name" value="Lamin_tail_dom_sf"/>
</dbReference>
<evidence type="ECO:0000259" key="8">
    <source>
        <dbReference type="PROSITE" id="PS51842"/>
    </source>
</evidence>
<dbReference type="SMART" id="SM01391">
    <property type="entry name" value="Filament"/>
    <property type="match status" value="1"/>
</dbReference>
<dbReference type="GO" id="GO:0051664">
    <property type="term" value="P:nuclear pore localization"/>
    <property type="evidence" value="ECO:0007669"/>
    <property type="project" value="TreeGrafter"/>
</dbReference>
<evidence type="ECO:0000256" key="1">
    <source>
        <dbReference type="ARBA" id="ARBA00004123"/>
    </source>
</evidence>
<dbReference type="GO" id="GO:0005200">
    <property type="term" value="F:structural constituent of cytoskeleton"/>
    <property type="evidence" value="ECO:0007669"/>
    <property type="project" value="TreeGrafter"/>
</dbReference>
<dbReference type="AlphaFoldDB" id="A0A914XPM4"/>
<feature type="region of interest" description="Disordered" evidence="6">
    <location>
        <begin position="397"/>
        <end position="416"/>
    </location>
</feature>
<dbReference type="Pfam" id="PF00932">
    <property type="entry name" value="LTD"/>
    <property type="match status" value="1"/>
</dbReference>
<feature type="domain" description="LTD" evidence="7">
    <location>
        <begin position="273"/>
        <end position="391"/>
    </location>
</feature>
<dbReference type="Gene3D" id="1.20.5.170">
    <property type="match status" value="1"/>
</dbReference>
<protein>
    <submittedName>
        <fullName evidence="10">Lamin</fullName>
    </submittedName>
</protein>
<keyword evidence="3 5" id="KW-0175">Coiled coil</keyword>
<feature type="coiled-coil region" evidence="5">
    <location>
        <begin position="3"/>
        <end position="62"/>
    </location>
</feature>
<dbReference type="GO" id="GO:0007097">
    <property type="term" value="P:nuclear migration"/>
    <property type="evidence" value="ECO:0007669"/>
    <property type="project" value="TreeGrafter"/>
</dbReference>
<reference evidence="10" key="1">
    <citation type="submission" date="2022-11" db="UniProtKB">
        <authorList>
            <consortium name="WormBaseParasite"/>
        </authorList>
    </citation>
    <scope>IDENTIFICATION</scope>
</reference>
<dbReference type="GO" id="GO:0005882">
    <property type="term" value="C:intermediate filament"/>
    <property type="evidence" value="ECO:0007669"/>
    <property type="project" value="UniProtKB-KW"/>
</dbReference>
<dbReference type="Gene3D" id="1.20.5.500">
    <property type="entry name" value="Single helix bin"/>
    <property type="match status" value="1"/>
</dbReference>
<dbReference type="PANTHER" id="PTHR45721">
    <property type="entry name" value="LAMIN DM0-RELATED"/>
    <property type="match status" value="1"/>
</dbReference>
<dbReference type="GO" id="GO:0005652">
    <property type="term" value="C:nuclear lamina"/>
    <property type="evidence" value="ECO:0007669"/>
    <property type="project" value="TreeGrafter"/>
</dbReference>
<dbReference type="PANTHER" id="PTHR45721:SF11">
    <property type="entry name" value="LAMIN DM0-RELATED"/>
    <property type="match status" value="1"/>
</dbReference>
<feature type="compositionally biased region" description="Polar residues" evidence="6">
    <location>
        <begin position="243"/>
        <end position="252"/>
    </location>
</feature>
<keyword evidence="9" id="KW-1185">Reference proteome</keyword>
<dbReference type="FunFam" id="1.20.5.170:FF:000058">
    <property type="entry name" value="Intermediate filament protein B"/>
    <property type="match status" value="1"/>
</dbReference>
<dbReference type="PROSITE" id="PS51841">
    <property type="entry name" value="LTD"/>
    <property type="match status" value="1"/>
</dbReference>
<evidence type="ECO:0000259" key="7">
    <source>
        <dbReference type="PROSITE" id="PS51841"/>
    </source>
</evidence>
<feature type="compositionally biased region" description="Low complexity" evidence="6">
    <location>
        <begin position="232"/>
        <end position="241"/>
    </location>
</feature>
<evidence type="ECO:0000256" key="5">
    <source>
        <dbReference type="SAM" id="Coils"/>
    </source>
</evidence>
<dbReference type="SUPFAM" id="SSF74853">
    <property type="entry name" value="Lamin A/C globular tail domain"/>
    <property type="match status" value="1"/>
</dbReference>
<organism evidence="9 10">
    <name type="scientific">Plectus sambesii</name>
    <dbReference type="NCBI Taxonomy" id="2011161"/>
    <lineage>
        <taxon>Eukaryota</taxon>
        <taxon>Metazoa</taxon>
        <taxon>Ecdysozoa</taxon>
        <taxon>Nematoda</taxon>
        <taxon>Chromadorea</taxon>
        <taxon>Plectida</taxon>
        <taxon>Plectina</taxon>
        <taxon>Plectoidea</taxon>
        <taxon>Plectidae</taxon>
        <taxon>Plectus</taxon>
    </lineage>
</organism>
<dbReference type="GO" id="GO:0090435">
    <property type="term" value="P:protein localization to nuclear envelope"/>
    <property type="evidence" value="ECO:0007669"/>
    <property type="project" value="TreeGrafter"/>
</dbReference>
<feature type="coiled-coil region" evidence="5">
    <location>
        <begin position="126"/>
        <end position="206"/>
    </location>
</feature>
<evidence type="ECO:0000256" key="2">
    <source>
        <dbReference type="ARBA" id="ARBA00022754"/>
    </source>
</evidence>
<proteinExistence type="predicted"/>
<dbReference type="GO" id="GO:0031507">
    <property type="term" value="P:heterochromatin formation"/>
    <property type="evidence" value="ECO:0007669"/>
    <property type="project" value="TreeGrafter"/>
</dbReference>
<dbReference type="InterPro" id="IPR001322">
    <property type="entry name" value="Lamin_tail_dom"/>
</dbReference>
<feature type="domain" description="IF rod" evidence="8">
    <location>
        <begin position="1"/>
        <end position="228"/>
    </location>
</feature>
<dbReference type="Proteomes" id="UP000887566">
    <property type="component" value="Unplaced"/>
</dbReference>
<dbReference type="Gene3D" id="1.20.5.1160">
    <property type="entry name" value="Vasodilator-stimulated phosphoprotein"/>
    <property type="match status" value="1"/>
</dbReference>
<evidence type="ECO:0000313" key="10">
    <source>
        <dbReference type="WBParaSite" id="PSAMB.scaffold9174size5262.g32183.t1"/>
    </source>
</evidence>